<reference evidence="1" key="2">
    <citation type="submission" date="2020-09" db="EMBL/GenBank/DDBJ databases">
        <authorList>
            <person name="Sun Q."/>
            <person name="Zhou Y."/>
        </authorList>
    </citation>
    <scope>NUCLEOTIDE SEQUENCE</scope>
    <source>
        <strain evidence="1">CGMCC 1.15425</strain>
    </source>
</reference>
<organism evidence="1 2">
    <name type="scientific">Pseudohongiella nitratireducens</name>
    <dbReference type="NCBI Taxonomy" id="1768907"/>
    <lineage>
        <taxon>Bacteria</taxon>
        <taxon>Pseudomonadati</taxon>
        <taxon>Pseudomonadota</taxon>
        <taxon>Gammaproteobacteria</taxon>
        <taxon>Pseudomonadales</taxon>
        <taxon>Pseudohongiellaceae</taxon>
        <taxon>Pseudohongiella</taxon>
    </lineage>
</organism>
<proteinExistence type="predicted"/>
<dbReference type="InterPro" id="IPR012668">
    <property type="entry name" value="CHP02466"/>
</dbReference>
<name>A0A917GQE6_9GAMM</name>
<dbReference type="EMBL" id="BMIY01000003">
    <property type="protein sequence ID" value="GGG53350.1"/>
    <property type="molecule type" value="Genomic_DNA"/>
</dbReference>
<keyword evidence="2" id="KW-1185">Reference proteome</keyword>
<evidence type="ECO:0000313" key="2">
    <source>
        <dbReference type="Proteomes" id="UP000627715"/>
    </source>
</evidence>
<evidence type="ECO:0000313" key="1">
    <source>
        <dbReference type="EMBL" id="GGG53350.1"/>
    </source>
</evidence>
<dbReference type="AlphaFoldDB" id="A0A917GQE6"/>
<comment type="caution">
    <text evidence="1">The sequence shown here is derived from an EMBL/GenBank/DDBJ whole genome shotgun (WGS) entry which is preliminary data.</text>
</comment>
<sequence>MSQIIQMFSHPVITIDDFPETQLLADKFYEKAMGLKQEYPDAGLISDAWHSGKRAESERDIEQHGFTSFYNVNLAKRDDFSFMNKAALAVFAQYMKVVGKPDIAMHLGSAWASVYGKGHFIPQHTHPMAHLSMVFYAAATEGTGELIFENPARGHFQHFYPPEICWMPYRFTLQPKKGMFVVFPSYLTHNTEPHQSDDFRVIYSANVQLEFRKPTDADKPDM</sequence>
<dbReference type="Gene3D" id="2.60.120.620">
    <property type="entry name" value="q2cbj1_9rhob like domain"/>
    <property type="match status" value="1"/>
</dbReference>
<evidence type="ECO:0008006" key="3">
    <source>
        <dbReference type="Google" id="ProtNLM"/>
    </source>
</evidence>
<dbReference type="Pfam" id="PF13759">
    <property type="entry name" value="2OG-FeII_Oxy_5"/>
    <property type="match status" value="1"/>
</dbReference>
<protein>
    <recommendedName>
        <fullName evidence="3">2OG-Fe(II) oxygenase</fullName>
    </recommendedName>
</protein>
<gene>
    <name evidence="1" type="ORF">GCM10011403_08140</name>
</gene>
<dbReference type="Proteomes" id="UP000627715">
    <property type="component" value="Unassembled WGS sequence"/>
</dbReference>
<reference evidence="1" key="1">
    <citation type="journal article" date="2014" name="Int. J. Syst. Evol. Microbiol.">
        <title>Complete genome sequence of Corynebacterium casei LMG S-19264T (=DSM 44701T), isolated from a smear-ripened cheese.</title>
        <authorList>
            <consortium name="US DOE Joint Genome Institute (JGI-PGF)"/>
            <person name="Walter F."/>
            <person name="Albersmeier A."/>
            <person name="Kalinowski J."/>
            <person name="Ruckert C."/>
        </authorList>
    </citation>
    <scope>NUCLEOTIDE SEQUENCE</scope>
    <source>
        <strain evidence="1">CGMCC 1.15425</strain>
    </source>
</reference>
<dbReference type="OrthoDB" id="549777at2"/>
<dbReference type="RefSeq" id="WP_068809916.1">
    <property type="nucleotide sequence ID" value="NZ_BMIY01000003.1"/>
</dbReference>
<accession>A0A917GQE6</accession>